<evidence type="ECO:0000256" key="4">
    <source>
        <dbReference type="ARBA" id="ARBA00022724"/>
    </source>
</evidence>
<feature type="compositionally biased region" description="Polar residues" evidence="12">
    <location>
        <begin position="263"/>
        <end position="273"/>
    </location>
</feature>
<evidence type="ECO:0000256" key="5">
    <source>
        <dbReference type="ARBA" id="ARBA00023015"/>
    </source>
</evidence>
<feature type="domain" description="Homeobox" evidence="13">
    <location>
        <begin position="345"/>
        <end position="405"/>
    </location>
</feature>
<dbReference type="Proteomes" id="UP001626550">
    <property type="component" value="Unassembled WGS sequence"/>
</dbReference>
<keyword evidence="3" id="KW-0217">Developmental protein</keyword>
<dbReference type="GO" id="GO:0003677">
    <property type="term" value="F:DNA binding"/>
    <property type="evidence" value="ECO:0007669"/>
    <property type="project" value="UniProtKB-UniRule"/>
</dbReference>
<proteinExistence type="inferred from homology"/>
<comment type="caution">
    <text evidence="15">The sequence shown here is derived from an EMBL/GenBank/DDBJ whole genome shotgun (WGS) entry which is preliminary data.</text>
</comment>
<feature type="region of interest" description="Disordered" evidence="12">
    <location>
        <begin position="133"/>
        <end position="164"/>
    </location>
</feature>
<dbReference type="PANTHER" id="PTHR45636:SF41">
    <property type="entry name" value="PAIRED BOX PROTEIN PAX-6-RELATED"/>
    <property type="match status" value="1"/>
</dbReference>
<dbReference type="PANTHER" id="PTHR45636">
    <property type="entry name" value="PAIRED BOX PROTEIN PAX-6-RELATED-RELATED"/>
    <property type="match status" value="1"/>
</dbReference>
<dbReference type="SMART" id="SM00389">
    <property type="entry name" value="HOX"/>
    <property type="match status" value="1"/>
</dbReference>
<evidence type="ECO:0000256" key="1">
    <source>
        <dbReference type="ARBA" id="ARBA00004123"/>
    </source>
</evidence>
<dbReference type="PROSITE" id="PS51057">
    <property type="entry name" value="PAIRED_2"/>
    <property type="match status" value="1"/>
</dbReference>
<reference evidence="15 16" key="1">
    <citation type="submission" date="2024-11" db="EMBL/GenBank/DDBJ databases">
        <title>Adaptive evolution of stress response genes in parasites aligns with host niche diversity.</title>
        <authorList>
            <person name="Hahn C."/>
            <person name="Resl P."/>
        </authorList>
    </citation>
    <scope>NUCLEOTIDE SEQUENCE [LARGE SCALE GENOMIC DNA]</scope>
    <source>
        <strain evidence="15">EGGRZ-B1_66</strain>
        <tissue evidence="15">Body</tissue>
    </source>
</reference>
<dbReference type="PROSITE" id="PS00027">
    <property type="entry name" value="HOMEOBOX_1"/>
    <property type="match status" value="1"/>
</dbReference>
<dbReference type="AlphaFoldDB" id="A0ABD2QEL4"/>
<evidence type="ECO:0000256" key="7">
    <source>
        <dbReference type="ARBA" id="ARBA00023155"/>
    </source>
</evidence>
<keyword evidence="5" id="KW-0805">Transcription regulation</keyword>
<protein>
    <recommendedName>
        <fullName evidence="17">Paired box protein Pax-6</fullName>
    </recommendedName>
</protein>
<keyword evidence="6 10" id="KW-0238">DNA-binding</keyword>
<feature type="region of interest" description="Disordered" evidence="12">
    <location>
        <begin position="263"/>
        <end position="298"/>
    </location>
</feature>
<dbReference type="InterPro" id="IPR001523">
    <property type="entry name" value="Paired_dom"/>
</dbReference>
<keyword evidence="8" id="KW-0804">Transcription</keyword>
<keyword evidence="9 10" id="KW-0539">Nucleus</keyword>
<dbReference type="Gene3D" id="1.10.10.10">
    <property type="entry name" value="Winged helix-like DNA-binding domain superfamily/Winged helix DNA-binding domain"/>
    <property type="match status" value="2"/>
</dbReference>
<feature type="domain" description="Paired" evidence="14">
    <location>
        <begin position="4"/>
        <end position="130"/>
    </location>
</feature>
<dbReference type="PRINTS" id="PR00027">
    <property type="entry name" value="PAIREDBOX"/>
</dbReference>
<feature type="region of interest" description="Disordered" evidence="12">
    <location>
        <begin position="312"/>
        <end position="349"/>
    </location>
</feature>
<dbReference type="InterPro" id="IPR036388">
    <property type="entry name" value="WH-like_DNA-bd_sf"/>
</dbReference>
<dbReference type="Pfam" id="PF00292">
    <property type="entry name" value="PAX"/>
    <property type="match status" value="1"/>
</dbReference>
<keyword evidence="7 10" id="KW-0371">Homeobox</keyword>
<sequence>MNQGHSGINQLGGMFVNGRPLPDSTRQKIIELAHSGARPCDISRILQVSNGCVSKILCRYYETGSIRPKAIGGSKPRVATGTVVTKIAQFKRECPSIFAWEIRDRLLQEGVCSPENIPSVSSINRVLRNLASETQRANSSTSGDSLNNSSGGPTSPPSQQQQNYLQNTLSRNYSALSGSYSSNCQVPIQQAFAALANHQQQQESLGGAGPGNDTYQLMEDASKMYSKFSTLLQPAWSQWNDATSNSYMSAFNAYQQYNSHMMASYRSQQQQQESTDEVKPKRIKVASPEPQDQALYELKAPKSKELWLDTETNSENGDFDSTTALDSPSSCSSKQNRKKSSASAKKVQRNRTLFTQTQIETLEREFEKTHYPDLYARDSLANSMGLPENKIQVWFSNRRAKWRKDSKCKAMTAVGEEHSLSARSSTPSDSTATPPEEVSNVSTTGEHSWLLMGENHTPPDVKKVLHQRQQYSSEALSDLAKMSEKRDHPLLHLDSLAAMANGCLYDQSLRRSTDLLPVYPQQTQTANGYYPQTQTEQQSQNQYVQQFFNSGASYHHHHYDQTANNGPL</sequence>
<dbReference type="GO" id="GO:0048513">
    <property type="term" value="P:animal organ development"/>
    <property type="evidence" value="ECO:0007669"/>
    <property type="project" value="UniProtKB-ARBA"/>
</dbReference>
<dbReference type="InterPro" id="IPR043182">
    <property type="entry name" value="PAIRED_DNA-bd_dom"/>
</dbReference>
<dbReference type="InterPro" id="IPR009057">
    <property type="entry name" value="Homeodomain-like_sf"/>
</dbReference>
<gene>
    <name evidence="15" type="ORF">Ciccas_003364</name>
</gene>
<feature type="DNA-binding region" description="Homeobox" evidence="10">
    <location>
        <begin position="347"/>
        <end position="406"/>
    </location>
</feature>
<dbReference type="PROSITE" id="PS50071">
    <property type="entry name" value="HOMEOBOX_2"/>
    <property type="match status" value="1"/>
</dbReference>
<evidence type="ECO:0000313" key="15">
    <source>
        <dbReference type="EMBL" id="KAL3317979.1"/>
    </source>
</evidence>
<comment type="subcellular location">
    <subcellularLocation>
        <location evidence="1 10 11">Nucleus</location>
    </subcellularLocation>
</comment>
<comment type="similarity">
    <text evidence="2">Belongs to the paired homeobox family.</text>
</comment>
<dbReference type="EMBL" id="JBJKFK010000303">
    <property type="protein sequence ID" value="KAL3317979.1"/>
    <property type="molecule type" value="Genomic_DNA"/>
</dbReference>
<dbReference type="PROSITE" id="PS00034">
    <property type="entry name" value="PAIRED_1"/>
    <property type="match status" value="1"/>
</dbReference>
<name>A0ABD2QEL4_9PLAT</name>
<evidence type="ECO:0000256" key="6">
    <source>
        <dbReference type="ARBA" id="ARBA00023125"/>
    </source>
</evidence>
<evidence type="ECO:0000256" key="8">
    <source>
        <dbReference type="ARBA" id="ARBA00023163"/>
    </source>
</evidence>
<evidence type="ECO:0000256" key="3">
    <source>
        <dbReference type="ARBA" id="ARBA00022473"/>
    </source>
</evidence>
<evidence type="ECO:0000259" key="14">
    <source>
        <dbReference type="PROSITE" id="PS51057"/>
    </source>
</evidence>
<organism evidence="15 16">
    <name type="scientific">Cichlidogyrus casuarinus</name>
    <dbReference type="NCBI Taxonomy" id="1844966"/>
    <lineage>
        <taxon>Eukaryota</taxon>
        <taxon>Metazoa</taxon>
        <taxon>Spiralia</taxon>
        <taxon>Lophotrochozoa</taxon>
        <taxon>Platyhelminthes</taxon>
        <taxon>Monogenea</taxon>
        <taxon>Monopisthocotylea</taxon>
        <taxon>Dactylogyridea</taxon>
        <taxon>Ancyrocephalidae</taxon>
        <taxon>Cichlidogyrus</taxon>
    </lineage>
</organism>
<feature type="region of interest" description="Disordered" evidence="12">
    <location>
        <begin position="413"/>
        <end position="444"/>
    </location>
</feature>
<dbReference type="InterPro" id="IPR001356">
    <property type="entry name" value="HD"/>
</dbReference>
<dbReference type="Pfam" id="PF00046">
    <property type="entry name" value="Homeodomain"/>
    <property type="match status" value="1"/>
</dbReference>
<evidence type="ECO:0000256" key="2">
    <source>
        <dbReference type="ARBA" id="ARBA00005733"/>
    </source>
</evidence>
<evidence type="ECO:0008006" key="17">
    <source>
        <dbReference type="Google" id="ProtNLM"/>
    </source>
</evidence>
<accession>A0ABD2QEL4</accession>
<dbReference type="SUPFAM" id="SSF46689">
    <property type="entry name" value="Homeodomain-like"/>
    <property type="match status" value="2"/>
</dbReference>
<keyword evidence="4" id="KW-0563">Paired box</keyword>
<evidence type="ECO:0000256" key="10">
    <source>
        <dbReference type="PROSITE-ProRule" id="PRU00108"/>
    </source>
</evidence>
<evidence type="ECO:0000256" key="12">
    <source>
        <dbReference type="SAM" id="MobiDB-lite"/>
    </source>
</evidence>
<evidence type="ECO:0000256" key="9">
    <source>
        <dbReference type="ARBA" id="ARBA00023242"/>
    </source>
</evidence>
<dbReference type="FunFam" id="1.10.10.10:FF:000069">
    <property type="entry name" value="Paired box protein Pax-6"/>
    <property type="match status" value="1"/>
</dbReference>
<dbReference type="FunFam" id="1.10.10.60:FF:000679">
    <property type="entry name" value="Homeobox protein aristaless"/>
    <property type="match status" value="1"/>
</dbReference>
<dbReference type="InterPro" id="IPR043565">
    <property type="entry name" value="PAX_fam"/>
</dbReference>
<dbReference type="FunFam" id="1.10.10.10:FF:000003">
    <property type="entry name" value="Paired box protein Pax-6"/>
    <property type="match status" value="1"/>
</dbReference>
<dbReference type="InterPro" id="IPR017970">
    <property type="entry name" value="Homeobox_CS"/>
</dbReference>
<dbReference type="Gene3D" id="1.10.10.60">
    <property type="entry name" value="Homeodomain-like"/>
    <property type="match status" value="1"/>
</dbReference>
<feature type="compositionally biased region" description="Low complexity" evidence="12">
    <location>
        <begin position="138"/>
        <end position="163"/>
    </location>
</feature>
<evidence type="ECO:0000313" key="16">
    <source>
        <dbReference type="Proteomes" id="UP001626550"/>
    </source>
</evidence>
<evidence type="ECO:0000259" key="13">
    <source>
        <dbReference type="PROSITE" id="PS50071"/>
    </source>
</evidence>
<dbReference type="GO" id="GO:0005634">
    <property type="term" value="C:nucleus"/>
    <property type="evidence" value="ECO:0007669"/>
    <property type="project" value="UniProtKB-SubCell"/>
</dbReference>
<evidence type="ECO:0000256" key="11">
    <source>
        <dbReference type="RuleBase" id="RU000682"/>
    </source>
</evidence>
<dbReference type="CDD" id="cd00086">
    <property type="entry name" value="homeodomain"/>
    <property type="match status" value="1"/>
</dbReference>
<keyword evidence="16" id="KW-1185">Reference proteome</keyword>
<dbReference type="SMART" id="SM00351">
    <property type="entry name" value="PAX"/>
    <property type="match status" value="1"/>
</dbReference>
<feature type="compositionally biased region" description="Low complexity" evidence="12">
    <location>
        <begin position="421"/>
        <end position="435"/>
    </location>
</feature>
<dbReference type="CDD" id="cd00131">
    <property type="entry name" value="PAX"/>
    <property type="match status" value="1"/>
</dbReference>
<feature type="compositionally biased region" description="Polar residues" evidence="12">
    <location>
        <begin position="312"/>
        <end position="334"/>
    </location>
</feature>